<dbReference type="OrthoDB" id="9813137at2"/>
<comment type="caution">
    <text evidence="14">The sequence shown here is derived from an EMBL/GenBank/DDBJ whole genome shotgun (WGS) entry which is preliminary data.</text>
</comment>
<dbReference type="InterPro" id="IPR051318">
    <property type="entry name" value="Fe-S_L-Ser"/>
</dbReference>
<dbReference type="PIRSF" id="PIRSF036692">
    <property type="entry name" value="SDH_B"/>
    <property type="match status" value="1"/>
</dbReference>
<dbReference type="EMBL" id="MZGW01000004">
    <property type="protein sequence ID" value="OPJ55571.1"/>
    <property type="molecule type" value="Genomic_DNA"/>
</dbReference>
<evidence type="ECO:0000259" key="13">
    <source>
        <dbReference type="PROSITE" id="PS51671"/>
    </source>
</evidence>
<keyword evidence="5 11" id="KW-0004">4Fe-4S</keyword>
<dbReference type="PROSITE" id="PS51671">
    <property type="entry name" value="ACT"/>
    <property type="match status" value="1"/>
</dbReference>
<gene>
    <name evidence="14" type="primary">sdhB</name>
    <name evidence="14" type="ORF">CLOTH_13290</name>
</gene>
<keyword evidence="8 11" id="KW-0411">Iron-sulfur</keyword>
<dbReference type="SUPFAM" id="SSF55021">
    <property type="entry name" value="ACT-like"/>
    <property type="match status" value="1"/>
</dbReference>
<accession>A0A1V4I6H2</accession>
<evidence type="ECO:0000256" key="11">
    <source>
        <dbReference type="PIRNR" id="PIRNR036692"/>
    </source>
</evidence>
<evidence type="ECO:0000256" key="10">
    <source>
        <dbReference type="ARBA" id="ARBA00049406"/>
    </source>
</evidence>
<evidence type="ECO:0000256" key="6">
    <source>
        <dbReference type="ARBA" id="ARBA00022723"/>
    </source>
</evidence>
<evidence type="ECO:0000256" key="7">
    <source>
        <dbReference type="ARBA" id="ARBA00023004"/>
    </source>
</evidence>
<dbReference type="GO" id="GO:0003941">
    <property type="term" value="F:L-serine ammonia-lyase activity"/>
    <property type="evidence" value="ECO:0007669"/>
    <property type="project" value="UniProtKB-UniRule"/>
</dbReference>
<keyword evidence="6 11" id="KW-0479">Metal-binding</keyword>
<reference evidence="14 15" key="1">
    <citation type="submission" date="2017-03" db="EMBL/GenBank/DDBJ databases">
        <title>Genome sequence of Clostridium thermoalcaliphilum DSM 7309.</title>
        <authorList>
            <person name="Poehlein A."/>
            <person name="Daniel R."/>
        </authorList>
    </citation>
    <scope>NUCLEOTIDE SEQUENCE [LARGE SCALE GENOMIC DNA]</scope>
    <source>
        <strain evidence="14 15">DSM 7309</strain>
    </source>
</reference>
<dbReference type="Proteomes" id="UP000190140">
    <property type="component" value="Unassembled WGS sequence"/>
</dbReference>
<dbReference type="NCBIfam" id="TIGR00719">
    <property type="entry name" value="sda_beta"/>
    <property type="match status" value="1"/>
</dbReference>
<comment type="pathway">
    <text evidence="2 11">Carbohydrate biosynthesis; gluconeogenesis.</text>
</comment>
<evidence type="ECO:0000256" key="2">
    <source>
        <dbReference type="ARBA" id="ARBA00004742"/>
    </source>
</evidence>
<dbReference type="Pfam" id="PF01842">
    <property type="entry name" value="ACT"/>
    <property type="match status" value="1"/>
</dbReference>
<dbReference type="RefSeq" id="WP_079412328.1">
    <property type="nucleotide sequence ID" value="NZ_MZGW01000004.1"/>
</dbReference>
<dbReference type="PANTHER" id="PTHR30182:SF12">
    <property type="entry name" value="L-SERINE DEHYDRATASE, BETA CHAIN-RELATED"/>
    <property type="match status" value="1"/>
</dbReference>
<dbReference type="InterPro" id="IPR005131">
    <property type="entry name" value="Ser_deHydtase_bsu"/>
</dbReference>
<evidence type="ECO:0000256" key="3">
    <source>
        <dbReference type="ARBA" id="ARBA00008636"/>
    </source>
</evidence>
<dbReference type="PANTHER" id="PTHR30182">
    <property type="entry name" value="L-SERINE DEHYDRATASE"/>
    <property type="match status" value="1"/>
</dbReference>
<dbReference type="InterPro" id="IPR029009">
    <property type="entry name" value="ASB_dom_sf"/>
</dbReference>
<keyword evidence="7 11" id="KW-0408">Iron</keyword>
<dbReference type="InterPro" id="IPR004643">
    <property type="entry name" value="Fe-S_L-Ser_bsu"/>
</dbReference>
<comment type="cofactor">
    <cofactor evidence="1 12">
        <name>[4Fe-4S] cluster</name>
        <dbReference type="ChEBI" id="CHEBI:49883"/>
    </cofactor>
</comment>
<dbReference type="InterPro" id="IPR002912">
    <property type="entry name" value="ACT_dom"/>
</dbReference>
<organism evidence="14 15">
    <name type="scientific">Alkalithermobacter paradoxus</name>
    <dbReference type="NCBI Taxonomy" id="29349"/>
    <lineage>
        <taxon>Bacteria</taxon>
        <taxon>Bacillati</taxon>
        <taxon>Bacillota</taxon>
        <taxon>Clostridia</taxon>
        <taxon>Peptostreptococcales</taxon>
        <taxon>Tepidibacteraceae</taxon>
        <taxon>Alkalithermobacter</taxon>
    </lineage>
</organism>
<comment type="catalytic activity">
    <reaction evidence="10 11 12">
        <text>L-serine = pyruvate + NH4(+)</text>
        <dbReference type="Rhea" id="RHEA:19169"/>
        <dbReference type="ChEBI" id="CHEBI:15361"/>
        <dbReference type="ChEBI" id="CHEBI:28938"/>
        <dbReference type="ChEBI" id="CHEBI:33384"/>
        <dbReference type="EC" id="4.3.1.17"/>
    </reaction>
</comment>
<evidence type="ECO:0000256" key="9">
    <source>
        <dbReference type="ARBA" id="ARBA00023239"/>
    </source>
</evidence>
<protein>
    <recommendedName>
        <fullName evidence="11">L-serine deaminase</fullName>
    </recommendedName>
</protein>
<evidence type="ECO:0000256" key="1">
    <source>
        <dbReference type="ARBA" id="ARBA00001966"/>
    </source>
</evidence>
<name>A0A1V4I6H2_9FIRM</name>
<dbReference type="GO" id="GO:0051539">
    <property type="term" value="F:4 iron, 4 sulfur cluster binding"/>
    <property type="evidence" value="ECO:0007669"/>
    <property type="project" value="UniProtKB-UniRule"/>
</dbReference>
<evidence type="ECO:0000256" key="12">
    <source>
        <dbReference type="RuleBase" id="RU366059"/>
    </source>
</evidence>
<dbReference type="UniPathway" id="UPA00138"/>
<sequence>MKNYSIFDIVGPNMIGPSSSHTAGAARLGRVGYKIAGEKITNVKFYLHGSFAQTYKGHGTDKALVGGILGFAPDDERIRNSFQIAKESGLDFEFITVDLGDDYHPNTAKIEITTESGKKLEIVGASIGGGNIKVTQMNGLKLEFTGAYPTLIVKQRDLPGAATHITSCLSKNNINIAFMSIYRQEKGNEAFTIIEADDDIHENIVKDILSNEDLIKDAFIIKGLE</sequence>
<dbReference type="AlphaFoldDB" id="A0A1V4I6H2"/>
<evidence type="ECO:0000256" key="8">
    <source>
        <dbReference type="ARBA" id="ARBA00023014"/>
    </source>
</evidence>
<dbReference type="Gene3D" id="3.30.1330.90">
    <property type="entry name" value="D-3-phosphoglycerate dehydrogenase, domain 3"/>
    <property type="match status" value="1"/>
</dbReference>
<proteinExistence type="inferred from homology"/>
<dbReference type="GO" id="GO:0046872">
    <property type="term" value="F:metal ion binding"/>
    <property type="evidence" value="ECO:0007669"/>
    <property type="project" value="UniProtKB-UniRule"/>
</dbReference>
<feature type="domain" description="ACT" evidence="13">
    <location>
        <begin position="150"/>
        <end position="225"/>
    </location>
</feature>
<dbReference type="CDD" id="cd04903">
    <property type="entry name" value="ACT_LSD"/>
    <property type="match status" value="1"/>
</dbReference>
<comment type="similarity">
    <text evidence="3 11 12">Belongs to the iron-sulfur dependent L-serine dehydratase family.</text>
</comment>
<evidence type="ECO:0000256" key="5">
    <source>
        <dbReference type="ARBA" id="ARBA00022485"/>
    </source>
</evidence>
<keyword evidence="15" id="KW-1185">Reference proteome</keyword>
<evidence type="ECO:0000313" key="15">
    <source>
        <dbReference type="Proteomes" id="UP000190140"/>
    </source>
</evidence>
<keyword evidence="9 11" id="KW-0456">Lyase</keyword>
<dbReference type="SUPFAM" id="SSF143548">
    <property type="entry name" value="Serine metabolism enzymes domain"/>
    <property type="match status" value="1"/>
</dbReference>
<evidence type="ECO:0000313" key="14">
    <source>
        <dbReference type="EMBL" id="OPJ55571.1"/>
    </source>
</evidence>
<dbReference type="GO" id="GO:0006094">
    <property type="term" value="P:gluconeogenesis"/>
    <property type="evidence" value="ECO:0007669"/>
    <property type="project" value="UniProtKB-UniRule"/>
</dbReference>
<dbReference type="Pfam" id="PF03315">
    <property type="entry name" value="SDH_beta"/>
    <property type="match status" value="1"/>
</dbReference>
<evidence type="ECO:0000256" key="4">
    <source>
        <dbReference type="ARBA" id="ARBA00022432"/>
    </source>
</evidence>
<dbReference type="InterPro" id="IPR045865">
    <property type="entry name" value="ACT-like_dom_sf"/>
</dbReference>
<dbReference type="STRING" id="29349.CLOTH_13290"/>
<keyword evidence="4 11" id="KW-0312">Gluconeogenesis</keyword>
<dbReference type="Gene3D" id="3.30.70.260">
    <property type="match status" value="1"/>
</dbReference>